<proteinExistence type="predicted"/>
<dbReference type="RefSeq" id="WP_160367287.1">
    <property type="nucleotide sequence ID" value="NZ_WSQA01000001.1"/>
</dbReference>
<dbReference type="PANTHER" id="PTHR47197">
    <property type="entry name" value="PROTEIN NIRF"/>
    <property type="match status" value="1"/>
</dbReference>
<accession>A0A6N8KWL8</accession>
<feature type="chain" id="PRO_5027066483" evidence="2">
    <location>
        <begin position="33"/>
        <end position="348"/>
    </location>
</feature>
<protein>
    <submittedName>
        <fullName evidence="3">YncE family protein</fullName>
    </submittedName>
</protein>
<dbReference type="OrthoDB" id="9790815at2"/>
<dbReference type="InterPro" id="IPR051200">
    <property type="entry name" value="Host-pathogen_enzymatic-act"/>
</dbReference>
<dbReference type="InterPro" id="IPR011048">
    <property type="entry name" value="Haem_d1_sf"/>
</dbReference>
<dbReference type="NCBIfam" id="TIGR02276">
    <property type="entry name" value="beta_rpt_yvtn"/>
    <property type="match status" value="1"/>
</dbReference>
<reference evidence="3 4" key="1">
    <citation type="submission" date="2019-12" db="EMBL/GenBank/DDBJ databases">
        <authorList>
            <person name="Dong K."/>
        </authorList>
    </citation>
    <scope>NUCLEOTIDE SEQUENCE [LARGE SCALE GENOMIC DNA]</scope>
    <source>
        <strain evidence="3 4">JCM 31225</strain>
    </source>
</reference>
<evidence type="ECO:0000313" key="3">
    <source>
        <dbReference type="EMBL" id="MVZ60651.1"/>
    </source>
</evidence>
<sequence length="348" mass="37298">MTFIKLNIYSLISKHTYMLSFLLASCATPAMAQEVVNTAKAGSGIYEAIINNNDGFIYVTGVGTRHAANGALYKIDGNSLAIVDTISLQENPPYGIAINQKTNIAYTSNTRTNSVSAIDLASGKLIATIKNGDKNSHTREIIVDEDRNLIYVSDVGEPSRIWIIDGKTNSFLGHIEGLGKSATGMCFLGNKDYIYLTVMGENAIYKVNTQSKTVEMQFSSAGESPVNITTDGKQLFVANQKSGTITVLSPNGALLKSIPTGNGAIGIAYDPIKKRIYSANRQSGSTTVIDAESFEVLADLKTGSHPNHVKIHPKTGKAYVLNKQKGGRQATNQTAVADPQGDTITKIK</sequence>
<dbReference type="EMBL" id="WSQA01000001">
    <property type="protein sequence ID" value="MVZ60651.1"/>
    <property type="molecule type" value="Genomic_DNA"/>
</dbReference>
<dbReference type="Gene3D" id="2.130.10.10">
    <property type="entry name" value="YVTN repeat-like/Quinoprotein amine dehydrogenase"/>
    <property type="match status" value="1"/>
</dbReference>
<dbReference type="InterPro" id="IPR015943">
    <property type="entry name" value="WD40/YVTN_repeat-like_dom_sf"/>
</dbReference>
<organism evidence="3 4">
    <name type="scientific">Sphingobacterium humi</name>
    <dbReference type="NCBI Taxonomy" id="1796905"/>
    <lineage>
        <taxon>Bacteria</taxon>
        <taxon>Pseudomonadati</taxon>
        <taxon>Bacteroidota</taxon>
        <taxon>Sphingobacteriia</taxon>
        <taxon>Sphingobacteriales</taxon>
        <taxon>Sphingobacteriaceae</taxon>
        <taxon>Sphingobacterium</taxon>
    </lineage>
</organism>
<dbReference type="SUPFAM" id="SSF51004">
    <property type="entry name" value="C-terminal (heme d1) domain of cytochrome cd1-nitrite reductase"/>
    <property type="match status" value="1"/>
</dbReference>
<dbReference type="Proteomes" id="UP000435036">
    <property type="component" value="Unassembled WGS sequence"/>
</dbReference>
<feature type="region of interest" description="Disordered" evidence="1">
    <location>
        <begin position="326"/>
        <end position="348"/>
    </location>
</feature>
<dbReference type="PROSITE" id="PS51257">
    <property type="entry name" value="PROKAR_LIPOPROTEIN"/>
    <property type="match status" value="1"/>
</dbReference>
<name>A0A6N8KWL8_9SPHI</name>
<evidence type="ECO:0000256" key="1">
    <source>
        <dbReference type="SAM" id="MobiDB-lite"/>
    </source>
</evidence>
<comment type="caution">
    <text evidence="3">The sequence shown here is derived from an EMBL/GenBank/DDBJ whole genome shotgun (WGS) entry which is preliminary data.</text>
</comment>
<evidence type="ECO:0000313" key="4">
    <source>
        <dbReference type="Proteomes" id="UP000435036"/>
    </source>
</evidence>
<gene>
    <name evidence="3" type="ORF">GQF63_01315</name>
</gene>
<feature type="signal peptide" evidence="2">
    <location>
        <begin position="1"/>
        <end position="32"/>
    </location>
</feature>
<evidence type="ECO:0000256" key="2">
    <source>
        <dbReference type="SAM" id="SignalP"/>
    </source>
</evidence>
<dbReference type="PANTHER" id="PTHR47197:SF3">
    <property type="entry name" value="DIHYDRO-HEME D1 DEHYDROGENASE"/>
    <property type="match status" value="1"/>
</dbReference>
<dbReference type="AlphaFoldDB" id="A0A6N8KWL8"/>
<dbReference type="InterPro" id="IPR011964">
    <property type="entry name" value="YVTN_b-propeller_repeat"/>
</dbReference>
<keyword evidence="4" id="KW-1185">Reference proteome</keyword>
<keyword evidence="2" id="KW-0732">Signal</keyword>